<dbReference type="Gene3D" id="2.130.10.10">
    <property type="entry name" value="YVTN repeat-like/Quinoprotein amine dehydrogenase"/>
    <property type="match status" value="2"/>
</dbReference>
<feature type="compositionally biased region" description="Low complexity" evidence="4">
    <location>
        <begin position="678"/>
        <end position="693"/>
    </location>
</feature>
<feature type="compositionally biased region" description="Basic and acidic residues" evidence="4">
    <location>
        <begin position="701"/>
        <end position="714"/>
    </location>
</feature>
<feature type="region of interest" description="Disordered" evidence="4">
    <location>
        <begin position="584"/>
        <end position="772"/>
    </location>
</feature>
<dbReference type="PANTHER" id="PTHR19862:SF14">
    <property type="entry name" value="WD REPEAT-CONTAINING PROTEIN 48"/>
    <property type="match status" value="1"/>
</dbReference>
<evidence type="ECO:0000256" key="1">
    <source>
        <dbReference type="ARBA" id="ARBA00022574"/>
    </source>
</evidence>
<dbReference type="InterPro" id="IPR015943">
    <property type="entry name" value="WD40/YVTN_repeat-like_dom_sf"/>
</dbReference>
<protein>
    <submittedName>
        <fullName evidence="5">WD repeat-containing protein</fullName>
    </submittedName>
</protein>
<feature type="repeat" description="WD" evidence="3">
    <location>
        <begin position="122"/>
        <end position="166"/>
    </location>
</feature>
<feature type="compositionally biased region" description="Low complexity" evidence="4">
    <location>
        <begin position="354"/>
        <end position="364"/>
    </location>
</feature>
<dbReference type="EMBL" id="JAGSXJ010000009">
    <property type="protein sequence ID" value="KAH6688370.1"/>
    <property type="molecule type" value="Genomic_DNA"/>
</dbReference>
<feature type="compositionally biased region" description="Polar residues" evidence="4">
    <location>
        <begin position="332"/>
        <end position="341"/>
    </location>
</feature>
<evidence type="ECO:0000313" key="5">
    <source>
        <dbReference type="EMBL" id="KAH6688370.1"/>
    </source>
</evidence>
<dbReference type="PROSITE" id="PS50082">
    <property type="entry name" value="WD_REPEATS_2"/>
    <property type="match status" value="5"/>
</dbReference>
<evidence type="ECO:0000256" key="4">
    <source>
        <dbReference type="SAM" id="MobiDB-lite"/>
    </source>
</evidence>
<dbReference type="PROSITE" id="PS00678">
    <property type="entry name" value="WD_REPEATS_1"/>
    <property type="match status" value="2"/>
</dbReference>
<feature type="compositionally biased region" description="Low complexity" evidence="4">
    <location>
        <begin position="998"/>
        <end position="1017"/>
    </location>
</feature>
<feature type="repeat" description="WD" evidence="3">
    <location>
        <begin position="20"/>
        <end position="61"/>
    </location>
</feature>
<dbReference type="Proteomes" id="UP000770015">
    <property type="component" value="Unassembled WGS sequence"/>
</dbReference>
<feature type="compositionally biased region" description="Polar residues" evidence="4">
    <location>
        <begin position="606"/>
        <end position="621"/>
    </location>
</feature>
<dbReference type="Pfam" id="PF00400">
    <property type="entry name" value="WD40"/>
    <property type="match status" value="4"/>
</dbReference>
<dbReference type="PANTHER" id="PTHR19862">
    <property type="entry name" value="WD REPEAT-CONTAINING PROTEIN 48"/>
    <property type="match status" value="1"/>
</dbReference>
<dbReference type="InterPro" id="IPR021772">
    <property type="entry name" value="WDR48/Bun107"/>
</dbReference>
<dbReference type="SUPFAM" id="SSF50978">
    <property type="entry name" value="WD40 repeat-like"/>
    <property type="match status" value="1"/>
</dbReference>
<dbReference type="InterPro" id="IPR019775">
    <property type="entry name" value="WD40_repeat_CS"/>
</dbReference>
<dbReference type="InterPro" id="IPR001680">
    <property type="entry name" value="WD40_rpt"/>
</dbReference>
<feature type="repeat" description="WD" evidence="3">
    <location>
        <begin position="213"/>
        <end position="254"/>
    </location>
</feature>
<evidence type="ECO:0000313" key="6">
    <source>
        <dbReference type="Proteomes" id="UP000770015"/>
    </source>
</evidence>
<feature type="repeat" description="WD" evidence="3">
    <location>
        <begin position="78"/>
        <end position="109"/>
    </location>
</feature>
<dbReference type="CDD" id="cd17041">
    <property type="entry name" value="Ubl_WDR48"/>
    <property type="match status" value="1"/>
</dbReference>
<feature type="repeat" description="WD" evidence="3">
    <location>
        <begin position="173"/>
        <end position="212"/>
    </location>
</feature>
<gene>
    <name evidence="5" type="ORF">F5X68DRAFT_168206</name>
</gene>
<evidence type="ECO:0000256" key="2">
    <source>
        <dbReference type="ARBA" id="ARBA00022737"/>
    </source>
</evidence>
<accession>A0A9P8VCS8</accession>
<dbReference type="OrthoDB" id="2421129at2759"/>
<dbReference type="InterPro" id="IPR051246">
    <property type="entry name" value="WDR48"/>
</dbReference>
<reference evidence="5" key="1">
    <citation type="journal article" date="2021" name="Nat. Commun.">
        <title>Genetic determinants of endophytism in the Arabidopsis root mycobiome.</title>
        <authorList>
            <person name="Mesny F."/>
            <person name="Miyauchi S."/>
            <person name="Thiergart T."/>
            <person name="Pickel B."/>
            <person name="Atanasova L."/>
            <person name="Karlsson M."/>
            <person name="Huettel B."/>
            <person name="Barry K.W."/>
            <person name="Haridas S."/>
            <person name="Chen C."/>
            <person name="Bauer D."/>
            <person name="Andreopoulos W."/>
            <person name="Pangilinan J."/>
            <person name="LaButti K."/>
            <person name="Riley R."/>
            <person name="Lipzen A."/>
            <person name="Clum A."/>
            <person name="Drula E."/>
            <person name="Henrissat B."/>
            <person name="Kohler A."/>
            <person name="Grigoriev I.V."/>
            <person name="Martin F.M."/>
            <person name="Hacquard S."/>
        </authorList>
    </citation>
    <scope>NUCLEOTIDE SEQUENCE</scope>
    <source>
        <strain evidence="5">MPI-SDFR-AT-0117</strain>
    </source>
</reference>
<feature type="region of interest" description="Disordered" evidence="4">
    <location>
        <begin position="975"/>
        <end position="1017"/>
    </location>
</feature>
<keyword evidence="1 3" id="KW-0853">WD repeat</keyword>
<dbReference type="Pfam" id="PF11816">
    <property type="entry name" value="DUF3337"/>
    <property type="match status" value="1"/>
</dbReference>
<sequence length="1017" mass="110365">MAKKARQRISYVLDLPNSQPGGHRLGVNGLAIDKDNAILYSGGRDGVVCAWDINDMKVNSDLANAEKPKPATKYRSQTQAHTHWINDIVLAHNNTALVTASSDLTVKVWRPHSETQQAAVTIGEHADYVKCVATPPPGSATNWVASGGLDRKIYLWDINGGGKTLEIDTKGEEISEKGSVYALSAGPRIMASGGPESSVRLWDPRTGNSITKFVGHTDNIRSILLSESGDTIMTASSDQTVKVWSVTAGRCMYTFTMHNDSVWSLFSEDPTLGVFYSSDRSGMVAKTDVRGSLEDMDDGLSLAIAQEHGSITKLVAAGDYIWTATSTSSINRWPNVDTGSDIQLPEPYRRHRASSTATSRARGPSSPPPPQADAAAEKTDSKEIPAKAILKISHTATFPTHVSRDADATTLGAASGRKGSEVMVDSATYAPEPIYHLPAETIEGQFGLVKHKLLNDRRRVLTLDTAGDVLLWDLIRCEAIKSFGKRHLEDVEPEVNTLEAVAPWCSIDTSSGSLTVVLEPYNCFDAEMYADELGAEESGDFRDDQRINLGKWILRYLFANVIDEEIKRDEAHRQKLNEAVEKRQAAARANPPMSIEMPPQYAGFENSESSTTPRANGTHPTTPGLAIGMATPGMRLADVPEGAVTTPMSPLEKRSSHAGRPSTDDYFSSAFGIEGSKTAATPATPAAEAAATEVKSPGPEAGKEKEKEKEKDATNGKSPSTPFGKKKFRMGMGMSFGTKKLGRSASTNTEKPVVVEEKAEDSESSSTHEKEVDDSFLGVIQKIRNEYEKNLTESPDTLVETKITPSLPNDTPVLKLSPSTKVFIQEEVSGGSANLYQGTVETVGKDTDIIEQRGPMWLGEVLLQNQIPLKDPVKVSFVLHPWDKDLPDIAVTDGNNRLNANRMLRVKKILAYIAERIEPQPEEPDPNALKPEEYLELYCNDMKLPETLTLATLRAHIWKGGSDIMLYYKANGRKEIKKAPPPPPPVSEPEQAEEPAESSEVSQPPPAAAAGTATATA</sequence>
<organism evidence="5 6">
    <name type="scientific">Plectosphaerella plurivora</name>
    <dbReference type="NCBI Taxonomy" id="936078"/>
    <lineage>
        <taxon>Eukaryota</taxon>
        <taxon>Fungi</taxon>
        <taxon>Dikarya</taxon>
        <taxon>Ascomycota</taxon>
        <taxon>Pezizomycotina</taxon>
        <taxon>Sordariomycetes</taxon>
        <taxon>Hypocreomycetidae</taxon>
        <taxon>Glomerellales</taxon>
        <taxon>Plectosphaerellaceae</taxon>
        <taxon>Plectosphaerella</taxon>
    </lineage>
</organism>
<name>A0A9P8VCS8_9PEZI</name>
<evidence type="ECO:0000256" key="3">
    <source>
        <dbReference type="PROSITE-ProRule" id="PRU00221"/>
    </source>
</evidence>
<dbReference type="SMART" id="SM00320">
    <property type="entry name" value="WD40"/>
    <property type="match status" value="6"/>
</dbReference>
<proteinExistence type="predicted"/>
<dbReference type="PROSITE" id="PS50294">
    <property type="entry name" value="WD_REPEATS_REGION"/>
    <property type="match status" value="3"/>
</dbReference>
<comment type="caution">
    <text evidence="5">The sequence shown here is derived from an EMBL/GenBank/DDBJ whole genome shotgun (WGS) entry which is preliminary data.</text>
</comment>
<dbReference type="GO" id="GO:0000724">
    <property type="term" value="P:double-strand break repair via homologous recombination"/>
    <property type="evidence" value="ECO:0007669"/>
    <property type="project" value="TreeGrafter"/>
</dbReference>
<dbReference type="FunFam" id="2.130.10.10:FF:001614">
    <property type="entry name" value="WD repeat protein"/>
    <property type="match status" value="1"/>
</dbReference>
<dbReference type="CDD" id="cd00200">
    <property type="entry name" value="WD40"/>
    <property type="match status" value="1"/>
</dbReference>
<dbReference type="GO" id="GO:0043130">
    <property type="term" value="F:ubiquitin binding"/>
    <property type="evidence" value="ECO:0007669"/>
    <property type="project" value="TreeGrafter"/>
</dbReference>
<dbReference type="AlphaFoldDB" id="A0A9P8VCS8"/>
<dbReference type="InterPro" id="IPR036322">
    <property type="entry name" value="WD40_repeat_dom_sf"/>
</dbReference>
<keyword evidence="6" id="KW-1185">Reference proteome</keyword>
<feature type="region of interest" description="Disordered" evidence="4">
    <location>
        <begin position="332"/>
        <end position="380"/>
    </location>
</feature>
<keyword evidence="2" id="KW-0677">Repeat</keyword>